<keyword evidence="3" id="KW-1003">Cell membrane</keyword>
<protein>
    <submittedName>
        <fullName evidence="9">Rod shape-determining protein MreD</fullName>
    </submittedName>
</protein>
<proteinExistence type="inferred from homology"/>
<dbReference type="AlphaFoldDB" id="A0A1X6WMU6"/>
<dbReference type="Pfam" id="PF04093">
    <property type="entry name" value="MreD"/>
    <property type="match status" value="1"/>
</dbReference>
<dbReference type="RefSeq" id="WP_086951184.1">
    <property type="nucleotide sequence ID" value="NZ_FWFD01000008.1"/>
</dbReference>
<name>A0A1X6WMU6_9ENTE</name>
<organism evidence="9 10">
    <name type="scientific">Vagococcus fluvialis bH819</name>
    <dbReference type="NCBI Taxonomy" id="1255619"/>
    <lineage>
        <taxon>Bacteria</taxon>
        <taxon>Bacillati</taxon>
        <taxon>Bacillota</taxon>
        <taxon>Bacilli</taxon>
        <taxon>Lactobacillales</taxon>
        <taxon>Enterococcaceae</taxon>
        <taxon>Vagococcus</taxon>
    </lineage>
</organism>
<keyword evidence="7 8" id="KW-0472">Membrane</keyword>
<evidence type="ECO:0000256" key="3">
    <source>
        <dbReference type="ARBA" id="ARBA00022475"/>
    </source>
</evidence>
<keyword evidence="4 8" id="KW-0812">Transmembrane</keyword>
<evidence type="ECO:0000256" key="4">
    <source>
        <dbReference type="ARBA" id="ARBA00022692"/>
    </source>
</evidence>
<dbReference type="GO" id="GO:0008360">
    <property type="term" value="P:regulation of cell shape"/>
    <property type="evidence" value="ECO:0007669"/>
    <property type="project" value="UniProtKB-KW"/>
</dbReference>
<comment type="subcellular location">
    <subcellularLocation>
        <location evidence="1">Cell membrane</location>
        <topology evidence="1">Multi-pass membrane protein</topology>
    </subcellularLocation>
</comment>
<dbReference type="NCBIfam" id="TIGR03426">
    <property type="entry name" value="shape_MreD"/>
    <property type="match status" value="1"/>
</dbReference>
<comment type="similarity">
    <text evidence="2">Belongs to the MreD family.</text>
</comment>
<evidence type="ECO:0000256" key="5">
    <source>
        <dbReference type="ARBA" id="ARBA00022960"/>
    </source>
</evidence>
<feature type="transmembrane region" description="Helical" evidence="8">
    <location>
        <begin position="75"/>
        <end position="98"/>
    </location>
</feature>
<keyword evidence="5" id="KW-0133">Cell shape</keyword>
<dbReference type="Proteomes" id="UP000195918">
    <property type="component" value="Unassembled WGS sequence"/>
</dbReference>
<evidence type="ECO:0000256" key="2">
    <source>
        <dbReference type="ARBA" id="ARBA00007776"/>
    </source>
</evidence>
<keyword evidence="6 8" id="KW-1133">Transmembrane helix</keyword>
<evidence type="ECO:0000256" key="8">
    <source>
        <dbReference type="SAM" id="Phobius"/>
    </source>
</evidence>
<dbReference type="OrthoDB" id="2148512at2"/>
<gene>
    <name evidence="9" type="ORF">FM121_05590</name>
</gene>
<sequence length="171" mass="19651">MMQKRKYLSYTLPLIFFLMMLIDGHISSSLLSAISVPMDFTSNLLLMFLMFATFQMEKTYLVVWSSVIGLLYDSYFYNVIGINLILFPILVILIYSLFEHVYPNTFTIILSFIVFVTALSVGRVFLLVLFKLTSTTILDFFARTLAPTLCLNIILIALLVVPLKKMFNVKK</sequence>
<evidence type="ECO:0000256" key="7">
    <source>
        <dbReference type="ARBA" id="ARBA00023136"/>
    </source>
</evidence>
<dbReference type="GO" id="GO:0005886">
    <property type="term" value="C:plasma membrane"/>
    <property type="evidence" value="ECO:0007669"/>
    <property type="project" value="UniProtKB-SubCell"/>
</dbReference>
<dbReference type="InterPro" id="IPR007227">
    <property type="entry name" value="Cell_shape_determining_MreD"/>
</dbReference>
<feature type="transmembrane region" description="Helical" evidence="8">
    <location>
        <begin position="104"/>
        <end position="128"/>
    </location>
</feature>
<keyword evidence="10" id="KW-1185">Reference proteome</keyword>
<feature type="transmembrane region" description="Helical" evidence="8">
    <location>
        <begin position="43"/>
        <end position="63"/>
    </location>
</feature>
<evidence type="ECO:0000256" key="1">
    <source>
        <dbReference type="ARBA" id="ARBA00004651"/>
    </source>
</evidence>
<accession>A0A1X6WMU6</accession>
<reference evidence="10" key="1">
    <citation type="submission" date="2017-02" db="EMBL/GenBank/DDBJ databases">
        <authorList>
            <person name="Dridi B."/>
        </authorList>
    </citation>
    <scope>NUCLEOTIDE SEQUENCE [LARGE SCALE GENOMIC DNA]</scope>
    <source>
        <strain evidence="10">bH819</strain>
    </source>
</reference>
<evidence type="ECO:0000313" key="9">
    <source>
        <dbReference type="EMBL" id="SLM85552.1"/>
    </source>
</evidence>
<dbReference type="EMBL" id="FWFD01000008">
    <property type="protein sequence ID" value="SLM85552.1"/>
    <property type="molecule type" value="Genomic_DNA"/>
</dbReference>
<feature type="transmembrane region" description="Helical" evidence="8">
    <location>
        <begin position="140"/>
        <end position="161"/>
    </location>
</feature>
<evidence type="ECO:0000256" key="6">
    <source>
        <dbReference type="ARBA" id="ARBA00022989"/>
    </source>
</evidence>
<evidence type="ECO:0000313" key="10">
    <source>
        <dbReference type="Proteomes" id="UP000195918"/>
    </source>
</evidence>